<gene>
    <name evidence="1" type="ORF">SAMN06297229_1186</name>
</gene>
<dbReference type="EMBL" id="FXWH01000001">
    <property type="protein sequence ID" value="SMQ65118.1"/>
    <property type="molecule type" value="Genomic_DNA"/>
</dbReference>
<name>A0A1Y6EQY2_9GAMM</name>
<proteinExistence type="predicted"/>
<organism evidence="1 2">
    <name type="scientific">Pseudidiomarina planktonica</name>
    <dbReference type="NCBI Taxonomy" id="1323738"/>
    <lineage>
        <taxon>Bacteria</taxon>
        <taxon>Pseudomonadati</taxon>
        <taxon>Pseudomonadota</taxon>
        <taxon>Gammaproteobacteria</taxon>
        <taxon>Alteromonadales</taxon>
        <taxon>Idiomarinaceae</taxon>
        <taxon>Pseudidiomarina</taxon>
    </lineage>
</organism>
<sequence length="111" mass="12437">MKMSHEEYIAKMRKRAAEVARGMLDGSIHYLEGAIELFSLRGEVGLSESDKDFRAFTAVASGIDHLPVGESRQYWSQEALGCHEAEIQESIKWAKEASLSECKSIAVRFKT</sequence>
<dbReference type="AlphaFoldDB" id="A0A1Y6EQY2"/>
<keyword evidence="2" id="KW-1185">Reference proteome</keyword>
<reference evidence="2" key="1">
    <citation type="submission" date="2017-04" db="EMBL/GenBank/DDBJ databases">
        <authorList>
            <person name="Varghese N."/>
            <person name="Submissions S."/>
        </authorList>
    </citation>
    <scope>NUCLEOTIDE SEQUENCE [LARGE SCALE GENOMIC DNA]</scope>
</reference>
<evidence type="ECO:0000313" key="1">
    <source>
        <dbReference type="EMBL" id="SMQ65118.1"/>
    </source>
</evidence>
<protein>
    <submittedName>
        <fullName evidence="1">Uncharacterized protein</fullName>
    </submittedName>
</protein>
<dbReference type="Proteomes" id="UP000194450">
    <property type="component" value="Unassembled WGS sequence"/>
</dbReference>
<evidence type="ECO:0000313" key="2">
    <source>
        <dbReference type="Proteomes" id="UP000194450"/>
    </source>
</evidence>
<accession>A0A1Y6EQY2</accession>
<dbReference type="OrthoDB" id="7069035at2"/>